<keyword evidence="2" id="KW-1185">Reference proteome</keyword>
<evidence type="ECO:0000313" key="1">
    <source>
        <dbReference type="EMBL" id="MBB3099075.1"/>
    </source>
</evidence>
<dbReference type="RefSeq" id="WP_183225152.1">
    <property type="nucleotide sequence ID" value="NZ_BMPW01000020.1"/>
</dbReference>
<proteinExistence type="predicted"/>
<gene>
    <name evidence="1" type="ORF">FHR83_006781</name>
</gene>
<sequence length="92" mass="10417">MAAQHMVTEHAVCALPGDHRDWRHLVIRVQRRGATDRWLVTWGAYYLTADGDWYPSMSRAVEYDEDEALIAADMVSKTVDVNGLTAADLLNR</sequence>
<evidence type="ECO:0000313" key="2">
    <source>
        <dbReference type="Proteomes" id="UP000590749"/>
    </source>
</evidence>
<protein>
    <submittedName>
        <fullName evidence="1">Uncharacterized protein</fullName>
    </submittedName>
</protein>
<dbReference type="AlphaFoldDB" id="A0A7W5AMW9"/>
<accession>A0A7W5AMW9</accession>
<dbReference type="Proteomes" id="UP000590749">
    <property type="component" value="Unassembled WGS sequence"/>
</dbReference>
<comment type="caution">
    <text evidence="1">The sequence shown here is derived from an EMBL/GenBank/DDBJ whole genome shotgun (WGS) entry which is preliminary data.</text>
</comment>
<organism evidence="1 2">
    <name type="scientific">Actinoplanes campanulatus</name>
    <dbReference type="NCBI Taxonomy" id="113559"/>
    <lineage>
        <taxon>Bacteria</taxon>
        <taxon>Bacillati</taxon>
        <taxon>Actinomycetota</taxon>
        <taxon>Actinomycetes</taxon>
        <taxon>Micromonosporales</taxon>
        <taxon>Micromonosporaceae</taxon>
        <taxon>Actinoplanes</taxon>
    </lineage>
</organism>
<reference evidence="1 2" key="1">
    <citation type="submission" date="2020-08" db="EMBL/GenBank/DDBJ databases">
        <title>Genomic Encyclopedia of Type Strains, Phase III (KMG-III): the genomes of soil and plant-associated and newly described type strains.</title>
        <authorList>
            <person name="Whitman W."/>
        </authorList>
    </citation>
    <scope>NUCLEOTIDE SEQUENCE [LARGE SCALE GENOMIC DNA]</scope>
    <source>
        <strain evidence="1 2">CECT 3287</strain>
    </source>
</reference>
<dbReference type="EMBL" id="JACHXF010000017">
    <property type="protein sequence ID" value="MBB3099075.1"/>
    <property type="molecule type" value="Genomic_DNA"/>
</dbReference>
<name>A0A7W5AMW9_9ACTN</name>